<dbReference type="Gene3D" id="3.40.50.1000">
    <property type="entry name" value="HAD superfamily/HAD-like"/>
    <property type="match status" value="1"/>
</dbReference>
<organism evidence="1 2">
    <name type="scientific">Bacteroides muris</name>
    <name type="common">ex Afrizal et al. 2022</name>
    <dbReference type="NCBI Taxonomy" id="2516960"/>
    <lineage>
        <taxon>Bacteria</taxon>
        <taxon>Pseudomonadati</taxon>
        <taxon>Bacteroidota</taxon>
        <taxon>Bacteroidia</taxon>
        <taxon>Bacteroidales</taxon>
        <taxon>Bacteroidaceae</taxon>
        <taxon>Bacteroides</taxon>
    </lineage>
</organism>
<dbReference type="EMBL" id="SRYZ01000059">
    <property type="protein sequence ID" value="TGY00164.1"/>
    <property type="molecule type" value="Genomic_DNA"/>
</dbReference>
<dbReference type="SFLD" id="SFLDS00003">
    <property type="entry name" value="Haloacid_Dehalogenase"/>
    <property type="match status" value="1"/>
</dbReference>
<dbReference type="SFLD" id="SFLDG01140">
    <property type="entry name" value="C2.B:_Phosphomannomutase_and_P"/>
    <property type="match status" value="1"/>
</dbReference>
<protein>
    <submittedName>
        <fullName evidence="1">Cof-type HAD-IIB family hydrolase</fullName>
    </submittedName>
</protein>
<dbReference type="InterPro" id="IPR000150">
    <property type="entry name" value="Cof"/>
</dbReference>
<dbReference type="NCBIfam" id="TIGR00099">
    <property type="entry name" value="Cof-subfamily"/>
    <property type="match status" value="1"/>
</dbReference>
<dbReference type="RefSeq" id="WP_136011236.1">
    <property type="nucleotide sequence ID" value="NZ_SRYZ01000059.1"/>
</dbReference>
<dbReference type="Proteomes" id="UP000310532">
    <property type="component" value="Unassembled WGS sequence"/>
</dbReference>
<dbReference type="Gene3D" id="3.30.1240.10">
    <property type="match status" value="1"/>
</dbReference>
<reference evidence="1 2" key="1">
    <citation type="submission" date="2019-04" db="EMBL/GenBank/DDBJ databases">
        <title>Microbes associate with the intestines of laboratory mice.</title>
        <authorList>
            <person name="Navarre W."/>
            <person name="Wong E."/>
            <person name="Huang K."/>
            <person name="Tropini C."/>
            <person name="Ng K."/>
            <person name="Yu B."/>
        </authorList>
    </citation>
    <scope>NUCLEOTIDE SEQUENCE [LARGE SCALE GENOMIC DNA]</scope>
    <source>
        <strain evidence="1 2">NM69_E16B</strain>
    </source>
</reference>
<gene>
    <name evidence="1" type="ORF">E5355_16880</name>
</gene>
<dbReference type="AlphaFoldDB" id="A0A4S2AIU4"/>
<dbReference type="GO" id="GO:0016791">
    <property type="term" value="F:phosphatase activity"/>
    <property type="evidence" value="ECO:0007669"/>
    <property type="project" value="TreeGrafter"/>
</dbReference>
<dbReference type="InterPro" id="IPR023214">
    <property type="entry name" value="HAD_sf"/>
</dbReference>
<dbReference type="GO" id="GO:0000287">
    <property type="term" value="F:magnesium ion binding"/>
    <property type="evidence" value="ECO:0007669"/>
    <property type="project" value="TreeGrafter"/>
</dbReference>
<keyword evidence="2" id="KW-1185">Reference proteome</keyword>
<dbReference type="GO" id="GO:0005829">
    <property type="term" value="C:cytosol"/>
    <property type="evidence" value="ECO:0007669"/>
    <property type="project" value="TreeGrafter"/>
</dbReference>
<dbReference type="PANTHER" id="PTHR10000">
    <property type="entry name" value="PHOSPHOSERINE PHOSPHATASE"/>
    <property type="match status" value="1"/>
</dbReference>
<name>A0A4S2AIU4_9BACE</name>
<dbReference type="SUPFAM" id="SSF56784">
    <property type="entry name" value="HAD-like"/>
    <property type="match status" value="1"/>
</dbReference>
<dbReference type="PANTHER" id="PTHR10000:SF25">
    <property type="entry name" value="PHOSPHATASE YKRA-RELATED"/>
    <property type="match status" value="1"/>
</dbReference>
<accession>A0A4S2AIU4</accession>
<dbReference type="Pfam" id="PF08282">
    <property type="entry name" value="Hydrolase_3"/>
    <property type="match status" value="1"/>
</dbReference>
<dbReference type="InterPro" id="IPR036412">
    <property type="entry name" value="HAD-like_sf"/>
</dbReference>
<comment type="caution">
    <text evidence="1">The sequence shown here is derived from an EMBL/GenBank/DDBJ whole genome shotgun (WGS) entry which is preliminary data.</text>
</comment>
<dbReference type="NCBIfam" id="TIGR01484">
    <property type="entry name" value="HAD-SF-IIB"/>
    <property type="match status" value="1"/>
</dbReference>
<dbReference type="PROSITE" id="PS01229">
    <property type="entry name" value="COF_2"/>
    <property type="match status" value="1"/>
</dbReference>
<evidence type="ECO:0000313" key="2">
    <source>
        <dbReference type="Proteomes" id="UP000310532"/>
    </source>
</evidence>
<dbReference type="InterPro" id="IPR006379">
    <property type="entry name" value="HAD-SF_hydro_IIB"/>
</dbReference>
<keyword evidence="1" id="KW-0378">Hydrolase</keyword>
<proteinExistence type="predicted"/>
<sequence length="264" mass="28670">MIDNSNIRAAFFDVDGTLLRFDTHTVPVSAARSLDQLKGNGIFIFIASGRSANNLQEISDLPYDGVVGLNGTECVLRDGTLVSRHPIPVSAFRRLLEISDEKNIAVSLETPDGTHFVNRITPRVIEEAEMVAHPLPIVTNLMDEFLPDVTTQICLYTDNSTETDILSRIPVLASSRWCNVFADINVSGVDKGSGLIEMMKFYNLDSRTSIAFGDGGNDIPMLRAAGIGVAMGNASESVRNSADYVTERIDNDGVASALKSFELI</sequence>
<evidence type="ECO:0000313" key="1">
    <source>
        <dbReference type="EMBL" id="TGY00164.1"/>
    </source>
</evidence>